<proteinExistence type="predicted"/>
<keyword evidence="2" id="KW-1185">Reference proteome</keyword>
<sequence>MAINGGILNQLMELSREEKVPNFMLLFFNQNIIEDKRFAKLLRDQADDVRSRLTKEDQDAVFDSLDTLKDYIKNDNAMLVGISKLQEIVKDVIDDKETNVELMDISDQD</sequence>
<comment type="caution">
    <text evidence="1">The sequence shown here is derived from an EMBL/GenBank/DDBJ whole genome shotgun (WGS) entry which is preliminary data.</text>
</comment>
<name>A0ABQ5FQX4_9ASTR</name>
<reference evidence="1" key="1">
    <citation type="journal article" date="2022" name="Int. J. Mol. Sci.">
        <title>Draft Genome of Tanacetum Coccineum: Genomic Comparison of Closely Related Tanacetum-Family Plants.</title>
        <authorList>
            <person name="Yamashiro T."/>
            <person name="Shiraishi A."/>
            <person name="Nakayama K."/>
            <person name="Satake H."/>
        </authorList>
    </citation>
    <scope>NUCLEOTIDE SEQUENCE</scope>
</reference>
<evidence type="ECO:0000313" key="2">
    <source>
        <dbReference type="Proteomes" id="UP001151760"/>
    </source>
</evidence>
<dbReference type="EMBL" id="BQNB010017627">
    <property type="protein sequence ID" value="GJT65389.1"/>
    <property type="molecule type" value="Genomic_DNA"/>
</dbReference>
<accession>A0ABQ5FQX4</accession>
<organism evidence="1 2">
    <name type="scientific">Tanacetum coccineum</name>
    <dbReference type="NCBI Taxonomy" id="301880"/>
    <lineage>
        <taxon>Eukaryota</taxon>
        <taxon>Viridiplantae</taxon>
        <taxon>Streptophyta</taxon>
        <taxon>Embryophyta</taxon>
        <taxon>Tracheophyta</taxon>
        <taxon>Spermatophyta</taxon>
        <taxon>Magnoliopsida</taxon>
        <taxon>eudicotyledons</taxon>
        <taxon>Gunneridae</taxon>
        <taxon>Pentapetalae</taxon>
        <taxon>asterids</taxon>
        <taxon>campanulids</taxon>
        <taxon>Asterales</taxon>
        <taxon>Asteraceae</taxon>
        <taxon>Asteroideae</taxon>
        <taxon>Anthemideae</taxon>
        <taxon>Anthemidinae</taxon>
        <taxon>Tanacetum</taxon>
    </lineage>
</organism>
<evidence type="ECO:0000313" key="1">
    <source>
        <dbReference type="EMBL" id="GJT65389.1"/>
    </source>
</evidence>
<protein>
    <submittedName>
        <fullName evidence="1">Uncharacterized protein</fullName>
    </submittedName>
</protein>
<reference evidence="1" key="2">
    <citation type="submission" date="2022-01" db="EMBL/GenBank/DDBJ databases">
        <authorList>
            <person name="Yamashiro T."/>
            <person name="Shiraishi A."/>
            <person name="Satake H."/>
            <person name="Nakayama K."/>
        </authorList>
    </citation>
    <scope>NUCLEOTIDE SEQUENCE</scope>
</reference>
<gene>
    <name evidence="1" type="ORF">Tco_1016869</name>
</gene>
<dbReference type="Proteomes" id="UP001151760">
    <property type="component" value="Unassembled WGS sequence"/>
</dbReference>